<accession>A0A840MLJ3</accession>
<protein>
    <submittedName>
        <fullName evidence="9">Cytochrome c553</fullName>
    </submittedName>
</protein>
<dbReference type="InterPro" id="IPR009056">
    <property type="entry name" value="Cyt_c-like_dom"/>
</dbReference>
<proteinExistence type="predicted"/>
<feature type="signal peptide" evidence="7">
    <location>
        <begin position="1"/>
        <end position="22"/>
    </location>
</feature>
<evidence type="ECO:0000256" key="1">
    <source>
        <dbReference type="ARBA" id="ARBA00022448"/>
    </source>
</evidence>
<dbReference type="InterPro" id="IPR050597">
    <property type="entry name" value="Cytochrome_c_Oxidase_Subunit"/>
</dbReference>
<dbReference type="PANTHER" id="PTHR33751">
    <property type="entry name" value="CBB3-TYPE CYTOCHROME C OXIDASE SUBUNIT FIXP"/>
    <property type="match status" value="1"/>
</dbReference>
<evidence type="ECO:0000256" key="7">
    <source>
        <dbReference type="SAM" id="SignalP"/>
    </source>
</evidence>
<keyword evidence="7" id="KW-0732">Signal</keyword>
<evidence type="ECO:0000256" key="3">
    <source>
        <dbReference type="ARBA" id="ARBA00022723"/>
    </source>
</evidence>
<evidence type="ECO:0000256" key="5">
    <source>
        <dbReference type="ARBA" id="ARBA00023004"/>
    </source>
</evidence>
<keyword evidence="5 6" id="KW-0408">Iron</keyword>
<name>A0A840MLJ3_9PROT</name>
<keyword evidence="1" id="KW-0813">Transport</keyword>
<keyword evidence="2 6" id="KW-0349">Heme</keyword>
<dbReference type="SUPFAM" id="SSF46626">
    <property type="entry name" value="Cytochrome c"/>
    <property type="match status" value="1"/>
</dbReference>
<keyword evidence="4" id="KW-0249">Electron transport</keyword>
<evidence type="ECO:0000313" key="9">
    <source>
        <dbReference type="EMBL" id="MBB5019508.1"/>
    </source>
</evidence>
<sequence>MKRRYGLFIMLAGLAGAQVAAADIEAGKVKSEQVCVACHGQGGNSANPDFPKLAGQYRDYLAQALNDYKSGKRKNAIMGPQAQGLTKQDIQNLAAYFSAQPGELTVKQ</sequence>
<dbReference type="Gene3D" id="1.10.760.10">
    <property type="entry name" value="Cytochrome c-like domain"/>
    <property type="match status" value="1"/>
</dbReference>
<dbReference type="Pfam" id="PF00034">
    <property type="entry name" value="Cytochrom_C"/>
    <property type="match status" value="1"/>
</dbReference>
<feature type="chain" id="PRO_5033055085" evidence="7">
    <location>
        <begin position="23"/>
        <end position="108"/>
    </location>
</feature>
<evidence type="ECO:0000256" key="2">
    <source>
        <dbReference type="ARBA" id="ARBA00022617"/>
    </source>
</evidence>
<reference evidence="9 10" key="1">
    <citation type="submission" date="2020-08" db="EMBL/GenBank/DDBJ databases">
        <title>Genomic Encyclopedia of Type Strains, Phase IV (KMG-IV): sequencing the most valuable type-strain genomes for metagenomic binning, comparative biology and taxonomic classification.</title>
        <authorList>
            <person name="Goeker M."/>
        </authorList>
    </citation>
    <scope>NUCLEOTIDE SEQUENCE [LARGE SCALE GENOMIC DNA]</scope>
    <source>
        <strain evidence="9 10">DSM 27165</strain>
    </source>
</reference>
<dbReference type="InterPro" id="IPR036909">
    <property type="entry name" value="Cyt_c-like_dom_sf"/>
</dbReference>
<gene>
    <name evidence="9" type="ORF">HNQ59_002810</name>
</gene>
<dbReference type="Proteomes" id="UP000575898">
    <property type="component" value="Unassembled WGS sequence"/>
</dbReference>
<dbReference type="RefSeq" id="WP_184040500.1">
    <property type="nucleotide sequence ID" value="NZ_JACHHY010000017.1"/>
</dbReference>
<evidence type="ECO:0000256" key="6">
    <source>
        <dbReference type="PROSITE-ProRule" id="PRU00433"/>
    </source>
</evidence>
<dbReference type="PANTHER" id="PTHR33751:SF9">
    <property type="entry name" value="CYTOCHROME C4"/>
    <property type="match status" value="1"/>
</dbReference>
<comment type="caution">
    <text evidence="9">The sequence shown here is derived from an EMBL/GenBank/DDBJ whole genome shotgun (WGS) entry which is preliminary data.</text>
</comment>
<dbReference type="AlphaFoldDB" id="A0A840MLJ3"/>
<evidence type="ECO:0000259" key="8">
    <source>
        <dbReference type="PROSITE" id="PS51007"/>
    </source>
</evidence>
<evidence type="ECO:0000313" key="10">
    <source>
        <dbReference type="Proteomes" id="UP000575898"/>
    </source>
</evidence>
<dbReference type="PROSITE" id="PS51007">
    <property type="entry name" value="CYTC"/>
    <property type="match status" value="1"/>
</dbReference>
<feature type="domain" description="Cytochrome c" evidence="8">
    <location>
        <begin position="22"/>
        <end position="101"/>
    </location>
</feature>
<keyword evidence="3 6" id="KW-0479">Metal-binding</keyword>
<keyword evidence="10" id="KW-1185">Reference proteome</keyword>
<dbReference type="GO" id="GO:0046872">
    <property type="term" value="F:metal ion binding"/>
    <property type="evidence" value="ECO:0007669"/>
    <property type="project" value="UniProtKB-KW"/>
</dbReference>
<evidence type="ECO:0000256" key="4">
    <source>
        <dbReference type="ARBA" id="ARBA00022982"/>
    </source>
</evidence>
<dbReference type="GO" id="GO:0009055">
    <property type="term" value="F:electron transfer activity"/>
    <property type="evidence" value="ECO:0007669"/>
    <property type="project" value="InterPro"/>
</dbReference>
<organism evidence="9 10">
    <name type="scientific">Chitinivorax tropicus</name>
    <dbReference type="NCBI Taxonomy" id="714531"/>
    <lineage>
        <taxon>Bacteria</taxon>
        <taxon>Pseudomonadati</taxon>
        <taxon>Pseudomonadota</taxon>
        <taxon>Betaproteobacteria</taxon>
        <taxon>Chitinivorax</taxon>
    </lineage>
</organism>
<dbReference type="GO" id="GO:0020037">
    <property type="term" value="F:heme binding"/>
    <property type="evidence" value="ECO:0007669"/>
    <property type="project" value="InterPro"/>
</dbReference>
<dbReference type="EMBL" id="JACHHY010000017">
    <property type="protein sequence ID" value="MBB5019508.1"/>
    <property type="molecule type" value="Genomic_DNA"/>
</dbReference>